<evidence type="ECO:0000256" key="3">
    <source>
        <dbReference type="ARBA" id="ARBA00022853"/>
    </source>
</evidence>
<name>A0AAN6JVN7_9BASI</name>
<dbReference type="Pfam" id="PF00439">
    <property type="entry name" value="Bromodomain"/>
    <property type="match status" value="1"/>
</dbReference>
<feature type="compositionally biased region" description="Polar residues" evidence="9">
    <location>
        <begin position="35"/>
        <end position="65"/>
    </location>
</feature>
<feature type="region of interest" description="Disordered" evidence="9">
    <location>
        <begin position="939"/>
        <end position="967"/>
    </location>
</feature>
<feature type="region of interest" description="Disordered" evidence="9">
    <location>
        <begin position="628"/>
        <end position="662"/>
    </location>
</feature>
<dbReference type="CDD" id="cd04369">
    <property type="entry name" value="Bromodomain"/>
    <property type="match status" value="1"/>
</dbReference>
<keyword evidence="6" id="KW-0804">Transcription</keyword>
<keyword evidence="3" id="KW-0156">Chromatin regulator</keyword>
<keyword evidence="5 8" id="KW-0103">Bromodomain</keyword>
<accession>A0AAN6JVN7</accession>
<keyword evidence="4" id="KW-0805">Transcription regulation</keyword>
<feature type="compositionally biased region" description="Low complexity" evidence="9">
    <location>
        <begin position="630"/>
        <end position="651"/>
    </location>
</feature>
<feature type="domain" description="Bromo" evidence="10">
    <location>
        <begin position="336"/>
        <end position="408"/>
    </location>
</feature>
<dbReference type="GO" id="GO:0006338">
    <property type="term" value="P:chromatin remodeling"/>
    <property type="evidence" value="ECO:0007669"/>
    <property type="project" value="InterPro"/>
</dbReference>
<feature type="compositionally biased region" description="Polar residues" evidence="9">
    <location>
        <begin position="72"/>
        <end position="95"/>
    </location>
</feature>
<dbReference type="InterPro" id="IPR001487">
    <property type="entry name" value="Bromodomain"/>
</dbReference>
<feature type="region of interest" description="Disordered" evidence="9">
    <location>
        <begin position="874"/>
        <end position="909"/>
    </location>
</feature>
<dbReference type="SUPFAM" id="SSF47370">
    <property type="entry name" value="Bromodomain"/>
    <property type="match status" value="1"/>
</dbReference>
<keyword evidence="2" id="KW-0677">Repeat</keyword>
<dbReference type="Proteomes" id="UP001176517">
    <property type="component" value="Unassembled WGS sequence"/>
</dbReference>
<feature type="compositionally biased region" description="Low complexity" evidence="9">
    <location>
        <begin position="191"/>
        <end position="234"/>
    </location>
</feature>
<evidence type="ECO:0000256" key="8">
    <source>
        <dbReference type="PROSITE-ProRule" id="PRU00035"/>
    </source>
</evidence>
<evidence type="ECO:0000256" key="9">
    <source>
        <dbReference type="SAM" id="MobiDB-lite"/>
    </source>
</evidence>
<evidence type="ECO:0000256" key="6">
    <source>
        <dbReference type="ARBA" id="ARBA00023163"/>
    </source>
</evidence>
<dbReference type="PROSITE" id="PS50014">
    <property type="entry name" value="BROMODOMAIN_2"/>
    <property type="match status" value="1"/>
</dbReference>
<dbReference type="GO" id="GO:0006368">
    <property type="term" value="P:transcription elongation by RNA polymerase II"/>
    <property type="evidence" value="ECO:0007669"/>
    <property type="project" value="TreeGrafter"/>
</dbReference>
<evidence type="ECO:0000256" key="5">
    <source>
        <dbReference type="ARBA" id="ARBA00023117"/>
    </source>
</evidence>
<evidence type="ECO:0000256" key="7">
    <source>
        <dbReference type="ARBA" id="ARBA00023242"/>
    </source>
</evidence>
<dbReference type="AlphaFoldDB" id="A0AAN6JVN7"/>
<evidence type="ECO:0000256" key="2">
    <source>
        <dbReference type="ARBA" id="ARBA00022737"/>
    </source>
</evidence>
<feature type="region of interest" description="Disordered" evidence="9">
    <location>
        <begin position="22"/>
        <end position="304"/>
    </location>
</feature>
<evidence type="ECO:0000259" key="10">
    <source>
        <dbReference type="PROSITE" id="PS50014"/>
    </source>
</evidence>
<dbReference type="PANTHER" id="PTHR16062:SF19">
    <property type="entry name" value="PROTEIN POLYBROMO-1"/>
    <property type="match status" value="1"/>
</dbReference>
<feature type="compositionally biased region" description="Acidic residues" evidence="9">
    <location>
        <begin position="235"/>
        <end position="270"/>
    </location>
</feature>
<feature type="region of interest" description="Disordered" evidence="9">
    <location>
        <begin position="441"/>
        <end position="463"/>
    </location>
</feature>
<keyword evidence="7" id="KW-0539">Nucleus</keyword>
<dbReference type="Gene3D" id="1.20.920.10">
    <property type="entry name" value="Bromodomain-like"/>
    <property type="match status" value="1"/>
</dbReference>
<dbReference type="GO" id="GO:0016586">
    <property type="term" value="C:RSC-type complex"/>
    <property type="evidence" value="ECO:0007669"/>
    <property type="project" value="InterPro"/>
</dbReference>
<comment type="caution">
    <text evidence="11">The sequence shown here is derived from an EMBL/GenBank/DDBJ whole genome shotgun (WGS) entry which is preliminary data.</text>
</comment>
<dbReference type="PRINTS" id="PR00503">
    <property type="entry name" value="BROMODOMAIN"/>
</dbReference>
<dbReference type="PANTHER" id="PTHR16062">
    <property type="entry name" value="SWI/SNF-RELATED"/>
    <property type="match status" value="1"/>
</dbReference>
<dbReference type="EMBL" id="JAPDMZ010000027">
    <property type="protein sequence ID" value="KAK0555443.1"/>
    <property type="molecule type" value="Genomic_DNA"/>
</dbReference>
<protein>
    <recommendedName>
        <fullName evidence="10">Bromo domain-containing protein</fullName>
    </recommendedName>
</protein>
<dbReference type="SMART" id="SM00297">
    <property type="entry name" value="BROMO"/>
    <property type="match status" value="1"/>
</dbReference>
<sequence length="1011" mass="107551">MPRNSLAGLDLDNLILTSRRGTAARNLPKDHDENASSQDVGAQEYSQTASQDPSSSATDLATPNSRRARKGTASSVVPTSQATPSPNQTSTATFDSSSPRRNARRGAGPGAVASPGTESAAPVASSSLVQAATTGPAPAQTTGIRKIVLKRKRADSGTEAPAIKEEVSEPIPEPQAQRTRTRPSRSKPDLAAQQQPEQAQQDLKLEQQQQQQQQSQALSQQAQSSSQAQVSSQADADDDDDAEGDDDEDHDDGEGDDEDSEDGDRDDEDGDTTHAADGGANGAGPSRNPVGRPVSKPPRLDANGNVIVRKRGPRGRRLKPTLRDVEYGLRDLKADDGTHYIDYFLELPSREEYPDYYKHIIQPISMREIDIRLKKRDTTYPNPYTFISDLKLMFANAKFYNEDGSPVWIAADELEKHMEAVLIPAMMKHGFTLDPNDMRKTVLPKRERPPPVPKPPKEKKISKAELREIERRAAQAAEAEAARAAAAEQAAAVSAAAAAAAAGVHHPVMLGDGMDGMLPHAGLSPSYGVPPPAAGILPHPSQFTPHFAAQAGIPVGPGMLAPAHSSPYASTHQIPLPNMSPLQSQQTLLQQGAYPAALQQQQGISPLSSLAAVAAAVAAPSQTPGPSYFPPGIGAGPAAPAPPGATSGPSPLDNNAVSMGGVQPYAPVTGQYDGESALVSEEAGTDPAAGTADVQGSGAAIVNPYTPPTVLGVRRAPVIPLIGIDVALKRKEKNSTPPAASVSAKGKGRAFHRDIRVLVENLATREHAIHLPADAVRAASQNTGGGVEEIRVRFRTCPVTSKLHARRAGSLFASRGGAHGGMVNGSLGDGDANAGLHSDSDLKHRIPWKWDITTLVNGRAVSGEWVEELPLGQEVQVDGGESMDVDGDTQQEARPRKPRALSRTRPANREDAGIAAQICTLRFRPQRGTNVIDIAVESGTGQVQHQERQTRARNQQQPPRHEGSDAPVVVPSARLDRLLEREDVKSDEELRARVMALRTMEERYRVFIVVP</sequence>
<keyword evidence="12" id="KW-1185">Reference proteome</keyword>
<comment type="subcellular location">
    <subcellularLocation>
        <location evidence="1">Nucleus</location>
    </subcellularLocation>
</comment>
<dbReference type="InterPro" id="IPR036427">
    <property type="entry name" value="Bromodomain-like_sf"/>
</dbReference>
<evidence type="ECO:0000313" key="11">
    <source>
        <dbReference type="EMBL" id="KAK0555443.1"/>
    </source>
</evidence>
<reference evidence="11" key="1">
    <citation type="journal article" date="2023" name="PhytoFront">
        <title>Draft Genome Resources of Seven Strains of Tilletia horrida, Causal Agent of Kernel Smut of Rice.</title>
        <authorList>
            <person name="Khanal S."/>
            <person name="Antony Babu S."/>
            <person name="Zhou X.G."/>
        </authorList>
    </citation>
    <scope>NUCLEOTIDE SEQUENCE</scope>
    <source>
        <strain evidence="11">TX6</strain>
    </source>
</reference>
<proteinExistence type="predicted"/>
<evidence type="ECO:0000256" key="4">
    <source>
        <dbReference type="ARBA" id="ARBA00023015"/>
    </source>
</evidence>
<dbReference type="GO" id="GO:0003682">
    <property type="term" value="F:chromatin binding"/>
    <property type="evidence" value="ECO:0007669"/>
    <property type="project" value="TreeGrafter"/>
</dbReference>
<evidence type="ECO:0000256" key="1">
    <source>
        <dbReference type="ARBA" id="ARBA00004123"/>
    </source>
</evidence>
<dbReference type="InterPro" id="IPR037382">
    <property type="entry name" value="Rsc/polybromo"/>
</dbReference>
<gene>
    <name evidence="11" type="ORF">OC846_001702</name>
</gene>
<evidence type="ECO:0000313" key="12">
    <source>
        <dbReference type="Proteomes" id="UP001176517"/>
    </source>
</evidence>
<organism evidence="11 12">
    <name type="scientific">Tilletia horrida</name>
    <dbReference type="NCBI Taxonomy" id="155126"/>
    <lineage>
        <taxon>Eukaryota</taxon>
        <taxon>Fungi</taxon>
        <taxon>Dikarya</taxon>
        <taxon>Basidiomycota</taxon>
        <taxon>Ustilaginomycotina</taxon>
        <taxon>Exobasidiomycetes</taxon>
        <taxon>Tilletiales</taxon>
        <taxon>Tilletiaceae</taxon>
        <taxon>Tilletia</taxon>
    </lineage>
</organism>
<feature type="compositionally biased region" description="Low complexity" evidence="9">
    <location>
        <begin position="130"/>
        <end position="143"/>
    </location>
</feature>